<sequence>MTDSSQPSSLSSPRPLGRARVQAIGLGCMNVCHAYGAALPDEQARALIRQALDLGVDHFDTATLYGFGASETLVGQALRGERQRFFLASKCGMGGVDVEGSGRLVRVIDGRPATLRAQCEASLRRLQTDHIDLYYLHRHDPRVPIAESVGELARLQAEGKIGGIGLSEVSVALLRQAHAEAPITAIQNEFSLWTRNPEIALLDATRELGVALVAFSPLGRGFLTGRLRQVDDLAAGDIRRHMPRFAPDAYAANLRLLPALQALADEAGCSLAQLALAWVLAQGTHVHAIPGTQRAEHLRENQAALGLTIPPGLIARASAALRHEQVVGARYNAQGTSEVFSEEFAS</sequence>
<keyword evidence="2" id="KW-1185">Reference proteome</keyword>
<reference evidence="1" key="1">
    <citation type="submission" date="2023-10" db="EMBL/GenBank/DDBJ databases">
        <title>Amphibacter perezi, gen. nov., sp. nov. a novel taxa of the family Comamonadaceae, class Betaproteobacteria isolated from the skin microbiota of Pelophylax perezi from different populations.</title>
        <authorList>
            <person name="Costa S."/>
            <person name="Proenca D.N."/>
            <person name="Lopes I."/>
            <person name="Morais P.V."/>
        </authorList>
    </citation>
    <scope>NUCLEOTIDE SEQUENCE</scope>
    <source>
        <strain evidence="1">SL12-8</strain>
    </source>
</reference>
<dbReference type="Proteomes" id="UP001364695">
    <property type="component" value="Unassembled WGS sequence"/>
</dbReference>
<accession>A0ACC6P045</accession>
<evidence type="ECO:0000313" key="1">
    <source>
        <dbReference type="EMBL" id="MEJ7137594.1"/>
    </source>
</evidence>
<name>A0ACC6P045_9BURK</name>
<dbReference type="EMBL" id="JAWDIE010000004">
    <property type="protein sequence ID" value="MEJ7137594.1"/>
    <property type="molecule type" value="Genomic_DNA"/>
</dbReference>
<gene>
    <name evidence="1" type="ORF">RV045_03995</name>
</gene>
<evidence type="ECO:0000313" key="2">
    <source>
        <dbReference type="Proteomes" id="UP001364695"/>
    </source>
</evidence>
<proteinExistence type="predicted"/>
<organism evidence="1 2">
    <name type="scientific">Amphibiibacter pelophylacis</name>
    <dbReference type="NCBI Taxonomy" id="1799477"/>
    <lineage>
        <taxon>Bacteria</taxon>
        <taxon>Pseudomonadati</taxon>
        <taxon>Pseudomonadota</taxon>
        <taxon>Betaproteobacteria</taxon>
        <taxon>Burkholderiales</taxon>
        <taxon>Sphaerotilaceae</taxon>
        <taxon>Amphibiibacter</taxon>
    </lineage>
</organism>
<comment type="caution">
    <text evidence="1">The sequence shown here is derived from an EMBL/GenBank/DDBJ whole genome shotgun (WGS) entry which is preliminary data.</text>
</comment>
<protein>
    <submittedName>
        <fullName evidence="1">Aldo/keto reductase</fullName>
    </submittedName>
</protein>